<sequence length="203" mass="21247">MTTRPARRLTAAAGIAALTLLISSCSGQDDPVAEPTPSSAAPTTTAPTSSSVVPVSAEDQAVAEATDLVRAYYAEIDRVNLDPNADANTLRDVAANEAFDLQLRTALQTKARGLTQIGNVRVLEVTPFSIDLSSDSTTTPPKYPTIVMDTCIDVSGVNVVDAEGKSVVASTRPPQSAARIDVVQFDFGWRVNAIQSAGQPCEA</sequence>
<keyword evidence="4" id="KW-1185">Reference proteome</keyword>
<evidence type="ECO:0000313" key="4">
    <source>
        <dbReference type="Proteomes" id="UP000648663"/>
    </source>
</evidence>
<name>A0ABQ2GC59_9ACTN</name>
<feature type="chain" id="PRO_5047282344" description="Secreted protein" evidence="2">
    <location>
        <begin position="28"/>
        <end position="203"/>
    </location>
</feature>
<keyword evidence="2" id="KW-0732">Signal</keyword>
<feature type="compositionally biased region" description="Low complexity" evidence="1">
    <location>
        <begin position="33"/>
        <end position="55"/>
    </location>
</feature>
<dbReference type="RefSeq" id="WP_188959722.1">
    <property type="nucleotide sequence ID" value="NZ_BAABJU010000035.1"/>
</dbReference>
<gene>
    <name evidence="3" type="ORF">GCM10011589_46710</name>
</gene>
<protein>
    <recommendedName>
        <fullName evidence="5">Secreted protein</fullName>
    </recommendedName>
</protein>
<evidence type="ECO:0000256" key="2">
    <source>
        <dbReference type="SAM" id="SignalP"/>
    </source>
</evidence>
<evidence type="ECO:0008006" key="5">
    <source>
        <dbReference type="Google" id="ProtNLM"/>
    </source>
</evidence>
<accession>A0ABQ2GC59</accession>
<reference evidence="4" key="1">
    <citation type="journal article" date="2019" name="Int. J. Syst. Evol. Microbiol.">
        <title>The Global Catalogue of Microorganisms (GCM) 10K type strain sequencing project: providing services to taxonomists for standard genome sequencing and annotation.</title>
        <authorList>
            <consortium name="The Broad Institute Genomics Platform"/>
            <consortium name="The Broad Institute Genome Sequencing Center for Infectious Disease"/>
            <person name="Wu L."/>
            <person name="Ma J."/>
        </authorList>
    </citation>
    <scope>NUCLEOTIDE SEQUENCE [LARGE SCALE GENOMIC DNA]</scope>
    <source>
        <strain evidence="4">CGMCC 4.5581</strain>
    </source>
</reference>
<dbReference type="PROSITE" id="PS51257">
    <property type="entry name" value="PROKAR_LIPOPROTEIN"/>
    <property type="match status" value="1"/>
</dbReference>
<evidence type="ECO:0000313" key="3">
    <source>
        <dbReference type="EMBL" id="GGL84905.1"/>
    </source>
</evidence>
<organism evidence="3 4">
    <name type="scientific">Modestobacter marinus</name>
    <dbReference type="NCBI Taxonomy" id="477641"/>
    <lineage>
        <taxon>Bacteria</taxon>
        <taxon>Bacillati</taxon>
        <taxon>Actinomycetota</taxon>
        <taxon>Actinomycetes</taxon>
        <taxon>Geodermatophilales</taxon>
        <taxon>Geodermatophilaceae</taxon>
        <taxon>Modestobacter</taxon>
    </lineage>
</organism>
<comment type="caution">
    <text evidence="3">The sequence shown here is derived from an EMBL/GenBank/DDBJ whole genome shotgun (WGS) entry which is preliminary data.</text>
</comment>
<dbReference type="Proteomes" id="UP000648663">
    <property type="component" value="Unassembled WGS sequence"/>
</dbReference>
<feature type="region of interest" description="Disordered" evidence="1">
    <location>
        <begin position="28"/>
        <end position="55"/>
    </location>
</feature>
<proteinExistence type="predicted"/>
<dbReference type="EMBL" id="BMMI01000015">
    <property type="protein sequence ID" value="GGL84905.1"/>
    <property type="molecule type" value="Genomic_DNA"/>
</dbReference>
<feature type="signal peptide" evidence="2">
    <location>
        <begin position="1"/>
        <end position="27"/>
    </location>
</feature>
<evidence type="ECO:0000256" key="1">
    <source>
        <dbReference type="SAM" id="MobiDB-lite"/>
    </source>
</evidence>